<evidence type="ECO:0000256" key="10">
    <source>
        <dbReference type="ARBA" id="ARBA00022927"/>
    </source>
</evidence>
<dbReference type="InterPro" id="IPR042094">
    <property type="entry name" value="T2SS_GspF_sf"/>
</dbReference>
<dbReference type="AlphaFoldDB" id="A0A973A9A2"/>
<dbReference type="GO" id="GO:0005886">
    <property type="term" value="C:plasma membrane"/>
    <property type="evidence" value="ECO:0007669"/>
    <property type="project" value="UniProtKB-SubCell"/>
</dbReference>
<dbReference type="InterPro" id="IPR001992">
    <property type="entry name" value="T2SS_GspF/T4SS_PilC_CS"/>
</dbReference>
<comment type="function">
    <text evidence="1">Component of the type II secretion system inner membrane complex required for the energy-dependent secretion of extracellular factors such as proteases and toxins from the periplasm.</text>
</comment>
<dbReference type="Proteomes" id="UP000754644">
    <property type="component" value="Unassembled WGS sequence"/>
</dbReference>
<evidence type="ECO:0000259" key="16">
    <source>
        <dbReference type="Pfam" id="PF00482"/>
    </source>
</evidence>
<evidence type="ECO:0000313" key="18">
    <source>
        <dbReference type="Proteomes" id="UP000754644"/>
    </source>
</evidence>
<evidence type="ECO:0000256" key="14">
    <source>
        <dbReference type="RuleBase" id="RU003923"/>
    </source>
</evidence>
<dbReference type="PANTHER" id="PTHR30012:SF0">
    <property type="entry name" value="TYPE II SECRETION SYSTEM PROTEIN F-RELATED"/>
    <property type="match status" value="1"/>
</dbReference>
<evidence type="ECO:0000313" key="17">
    <source>
        <dbReference type="EMBL" id="NQV66629.1"/>
    </source>
</evidence>
<reference evidence="17" key="1">
    <citation type="submission" date="2020-05" db="EMBL/GenBank/DDBJ databases">
        <title>Sulfur intermediates as new biogeochemical hubs in an aquatic model microbial ecosystem.</title>
        <authorList>
            <person name="Vigneron A."/>
        </authorList>
    </citation>
    <scope>NUCLEOTIDE SEQUENCE</scope>
    <source>
        <strain evidence="17">Bin.250</strain>
    </source>
</reference>
<evidence type="ECO:0000256" key="7">
    <source>
        <dbReference type="ARBA" id="ARBA00022692"/>
    </source>
</evidence>
<dbReference type="NCBIfam" id="TIGR02120">
    <property type="entry name" value="GspF"/>
    <property type="match status" value="1"/>
</dbReference>
<dbReference type="Gene3D" id="1.20.81.30">
    <property type="entry name" value="Type II secretion system (T2SS), domain F"/>
    <property type="match status" value="2"/>
</dbReference>
<comment type="subcellular location">
    <subcellularLocation>
        <location evidence="2 14">Cell inner membrane</location>
        <topology evidence="2 14">Multi-pass membrane protein</topology>
    </subcellularLocation>
</comment>
<protein>
    <recommendedName>
        <fullName evidence="13">General secretion pathway protein F</fullName>
    </recommendedName>
</protein>
<sequence length="405" mass="44080">MPAFEYTALNGRGRQVKGIFEADSARQVRQLLREKGLAPLTVAVSNAKKVDQSSWSQWFSPSLSVRERALVTRQIATLIAAGLPVEECLLAVSKQSENPRTQRILITVRSKVMEGFSLANGLAEYPRAFPDLFRATVAAGESAGHLDMVLNRLADFTEAELESKQRVQQAMVYPVILFALTIAILAGLLGYVVPDIVKVFSDTGQDLPALTVFIISLSDIVKDWGLVLLIVALLISVAIRRALQVPAIRLQYDRRLLHVPLIAKMSRGLNTAQFASTLSILSASGVPLVEAMKIAGQVLSNSWLKLKVYEATVKVSEGVSLHAALEQSGYFPPMMLHMIASGEASGELDNMLVRVANHMQQDVEMLLGVILSLFGPLMLLLMGGAVFTIVMAILLPIINLNQLVA</sequence>
<dbReference type="PROSITE" id="PS00874">
    <property type="entry name" value="T2SP_F"/>
    <property type="match status" value="1"/>
</dbReference>
<keyword evidence="5" id="KW-1003">Cell membrane</keyword>
<dbReference type="GO" id="GO:0015628">
    <property type="term" value="P:protein secretion by the type II secretion system"/>
    <property type="evidence" value="ECO:0007669"/>
    <property type="project" value="InterPro"/>
</dbReference>
<organism evidence="17 18">
    <name type="scientific">SAR86 cluster bacterium</name>
    <dbReference type="NCBI Taxonomy" id="2030880"/>
    <lineage>
        <taxon>Bacteria</taxon>
        <taxon>Pseudomonadati</taxon>
        <taxon>Pseudomonadota</taxon>
        <taxon>Gammaproteobacteria</taxon>
        <taxon>SAR86 cluster</taxon>
    </lineage>
</organism>
<dbReference type="FunFam" id="1.20.81.30:FF:000001">
    <property type="entry name" value="Type II secretion system protein F"/>
    <property type="match status" value="2"/>
</dbReference>
<gene>
    <name evidence="17" type="primary">gspF</name>
    <name evidence="17" type="ORF">HQ497_14825</name>
</gene>
<proteinExistence type="inferred from homology"/>
<dbReference type="Pfam" id="PF00482">
    <property type="entry name" value="T2SSF"/>
    <property type="match status" value="2"/>
</dbReference>
<keyword evidence="7 14" id="KW-0812">Transmembrane</keyword>
<feature type="domain" description="Type II secretion system protein GspF" evidence="16">
    <location>
        <begin position="274"/>
        <end position="396"/>
    </location>
</feature>
<dbReference type="PRINTS" id="PR00812">
    <property type="entry name" value="BCTERIALGSPF"/>
</dbReference>
<evidence type="ECO:0000256" key="1">
    <source>
        <dbReference type="ARBA" id="ARBA00002684"/>
    </source>
</evidence>
<evidence type="ECO:0000256" key="3">
    <source>
        <dbReference type="ARBA" id="ARBA00005745"/>
    </source>
</evidence>
<keyword evidence="4 14" id="KW-0813">Transport</keyword>
<evidence type="ECO:0000256" key="5">
    <source>
        <dbReference type="ARBA" id="ARBA00022475"/>
    </source>
</evidence>
<comment type="similarity">
    <text evidence="3 14">Belongs to the GSP F family.</text>
</comment>
<dbReference type="InterPro" id="IPR003004">
    <property type="entry name" value="GspF/PilC"/>
</dbReference>
<evidence type="ECO:0000256" key="12">
    <source>
        <dbReference type="ARBA" id="ARBA00023136"/>
    </source>
</evidence>
<feature type="transmembrane region" description="Helical" evidence="15">
    <location>
        <begin position="224"/>
        <end position="243"/>
    </location>
</feature>
<keyword evidence="8" id="KW-0479">Metal-binding</keyword>
<keyword evidence="9" id="KW-0106">Calcium</keyword>
<keyword evidence="6" id="KW-0997">Cell inner membrane</keyword>
<feature type="transmembrane region" description="Helical" evidence="15">
    <location>
        <begin position="171"/>
        <end position="193"/>
    </location>
</feature>
<keyword evidence="11 15" id="KW-1133">Transmembrane helix</keyword>
<evidence type="ECO:0000256" key="2">
    <source>
        <dbReference type="ARBA" id="ARBA00004429"/>
    </source>
</evidence>
<evidence type="ECO:0000256" key="6">
    <source>
        <dbReference type="ARBA" id="ARBA00022519"/>
    </source>
</evidence>
<evidence type="ECO:0000256" key="13">
    <source>
        <dbReference type="ARBA" id="ARBA00030750"/>
    </source>
</evidence>
<dbReference type="GO" id="GO:0015627">
    <property type="term" value="C:type II protein secretion system complex"/>
    <property type="evidence" value="ECO:0007669"/>
    <property type="project" value="InterPro"/>
</dbReference>
<dbReference type="InterPro" id="IPR011850">
    <property type="entry name" value="T2SS_GspF"/>
</dbReference>
<dbReference type="GO" id="GO:0046872">
    <property type="term" value="F:metal ion binding"/>
    <property type="evidence" value="ECO:0007669"/>
    <property type="project" value="UniProtKB-KW"/>
</dbReference>
<name>A0A973A9A2_9GAMM</name>
<accession>A0A973A9A2</accession>
<dbReference type="EMBL" id="JABMOJ010000549">
    <property type="protein sequence ID" value="NQV66629.1"/>
    <property type="molecule type" value="Genomic_DNA"/>
</dbReference>
<feature type="transmembrane region" description="Helical" evidence="15">
    <location>
        <begin position="365"/>
        <end position="398"/>
    </location>
</feature>
<evidence type="ECO:0000256" key="4">
    <source>
        <dbReference type="ARBA" id="ARBA00022448"/>
    </source>
</evidence>
<keyword evidence="10" id="KW-0653">Protein transport</keyword>
<dbReference type="InterPro" id="IPR018076">
    <property type="entry name" value="T2SS_GspF_dom"/>
</dbReference>
<evidence type="ECO:0000256" key="9">
    <source>
        <dbReference type="ARBA" id="ARBA00022837"/>
    </source>
</evidence>
<evidence type="ECO:0000256" key="8">
    <source>
        <dbReference type="ARBA" id="ARBA00022723"/>
    </source>
</evidence>
<evidence type="ECO:0000256" key="11">
    <source>
        <dbReference type="ARBA" id="ARBA00022989"/>
    </source>
</evidence>
<comment type="caution">
    <text evidence="17">The sequence shown here is derived from an EMBL/GenBank/DDBJ whole genome shotgun (WGS) entry which is preliminary data.</text>
</comment>
<evidence type="ECO:0000256" key="15">
    <source>
        <dbReference type="SAM" id="Phobius"/>
    </source>
</evidence>
<keyword evidence="12 15" id="KW-0472">Membrane</keyword>
<dbReference type="PANTHER" id="PTHR30012">
    <property type="entry name" value="GENERAL SECRETION PATHWAY PROTEIN"/>
    <property type="match status" value="1"/>
</dbReference>
<feature type="domain" description="Type II secretion system protein GspF" evidence="16">
    <location>
        <begin position="72"/>
        <end position="194"/>
    </location>
</feature>